<dbReference type="SUPFAM" id="SSF81923">
    <property type="entry name" value="Double Clp-N motif"/>
    <property type="match status" value="1"/>
</dbReference>
<evidence type="ECO:0000256" key="1">
    <source>
        <dbReference type="ARBA" id="ARBA00022737"/>
    </source>
</evidence>
<dbReference type="SMART" id="SM00382">
    <property type="entry name" value="AAA"/>
    <property type="match status" value="2"/>
</dbReference>
<dbReference type="OrthoDB" id="9803641at2"/>
<keyword evidence="3 6" id="KW-0067">ATP-binding</keyword>
<dbReference type="InterPro" id="IPR041546">
    <property type="entry name" value="ClpA/ClpB_AAA_lid"/>
</dbReference>
<keyword evidence="1 5" id="KW-0677">Repeat</keyword>
<dbReference type="InterPro" id="IPR003593">
    <property type="entry name" value="AAA+_ATPase"/>
</dbReference>
<evidence type="ECO:0000259" key="8">
    <source>
        <dbReference type="PROSITE" id="PS51903"/>
    </source>
</evidence>
<evidence type="ECO:0000256" key="4">
    <source>
        <dbReference type="ARBA" id="ARBA00023186"/>
    </source>
</evidence>
<evidence type="ECO:0000313" key="10">
    <source>
        <dbReference type="Proteomes" id="UP000280881"/>
    </source>
</evidence>
<dbReference type="GO" id="GO:0016887">
    <property type="term" value="F:ATP hydrolysis activity"/>
    <property type="evidence" value="ECO:0007669"/>
    <property type="project" value="InterPro"/>
</dbReference>
<evidence type="ECO:0000256" key="5">
    <source>
        <dbReference type="PROSITE-ProRule" id="PRU01251"/>
    </source>
</evidence>
<dbReference type="InterPro" id="IPR018368">
    <property type="entry name" value="ClpA/B_CS1"/>
</dbReference>
<evidence type="ECO:0000256" key="7">
    <source>
        <dbReference type="SAM" id="Coils"/>
    </source>
</evidence>
<dbReference type="PRINTS" id="PR00300">
    <property type="entry name" value="CLPPROTEASEA"/>
</dbReference>
<evidence type="ECO:0000256" key="3">
    <source>
        <dbReference type="ARBA" id="ARBA00022840"/>
    </source>
</evidence>
<dbReference type="PROSITE" id="PS00871">
    <property type="entry name" value="CLPAB_2"/>
    <property type="match status" value="1"/>
</dbReference>
<dbReference type="FunFam" id="3.40.50.300:FF:000010">
    <property type="entry name" value="Chaperone clpB 1, putative"/>
    <property type="match status" value="1"/>
</dbReference>
<dbReference type="FunFam" id="3.40.50.300:FF:000025">
    <property type="entry name" value="ATP-dependent Clp protease subunit"/>
    <property type="match status" value="1"/>
</dbReference>
<dbReference type="Gene3D" id="1.10.8.60">
    <property type="match status" value="2"/>
</dbReference>
<dbReference type="SUPFAM" id="SSF52540">
    <property type="entry name" value="P-loop containing nucleoside triphosphate hydrolases"/>
    <property type="match status" value="2"/>
</dbReference>
<dbReference type="InterPro" id="IPR028299">
    <property type="entry name" value="ClpA/B_CS2"/>
</dbReference>
<dbReference type="Gene3D" id="4.10.860.10">
    <property type="entry name" value="UVR domain"/>
    <property type="match status" value="1"/>
</dbReference>
<dbReference type="GO" id="GO:0034605">
    <property type="term" value="P:cellular response to heat"/>
    <property type="evidence" value="ECO:0007669"/>
    <property type="project" value="TreeGrafter"/>
</dbReference>
<comment type="caution">
    <text evidence="9">The sequence shown here is derived from an EMBL/GenBank/DDBJ whole genome shotgun (WGS) entry which is preliminary data.</text>
</comment>
<dbReference type="GO" id="GO:0005737">
    <property type="term" value="C:cytoplasm"/>
    <property type="evidence" value="ECO:0007669"/>
    <property type="project" value="TreeGrafter"/>
</dbReference>
<sequence>MFERFTSKARQIVIKAKEQAVSLRCEKLGTEHILLALLREDEITNQILAKYNISKTRIQDIIVNQVQPVPYEVDINTITFSTEARRVLEHAVEESKILGHAYVGPEHLFIALAKEKLGLAGRILRSYGLDHYTLRREVSNLLKGISKERKSTKRSSTPNLDKFGRDLTALAREGKLDPVIGREKEIERVTHILARRRKNNPVLIGEPGVGKTAIVEGLAIRIANGEVPEKLKNKRIVSLDMASLIAGTKYRGQFEERLKAIVKELESSDDVILFIDEIHTLVGAGAAEGSMDASNILKPSLSRGEIQVIGATTIDEYRKYIEKDGALERRFQPVMVEEPSVEDTIEILKGLKKKFEEFHNVKITDGAIERAVKLSVRYINDRKLPDKAIDIIDEAGAKAQLQATKKDDRVKELEKRIEEVRAMKEEALAMAEYERAHEYKQTELRLMTELEEVKRELSMKAKEEKIVIDEEKVEEIVALWTGIPVQQLHEKEAEKLKKLEQELHKRVVGQEEAVEAVSRAIKRSRLGIRAGANRPIGSFLFLGPTGVGKTELAKALAEYLFGDERALIRIDMSEYMEKHTVSRLIGAPPGYVGYEEGGQLTEAVRRKPYSVILLDEIEKAHPDVLNILLQIMEDGRLTDGLGRTVSFTNTILIMTSNLGAKHLISSQKGLGFEVDDGKEEERSFERMKSFVMEEVKRFFKPEFINRLDGIIVFHPLTREDVKEIVRKQVDRLNEELKERGLKVYVTNRFVEYVVDKEFRKEYGARTIRRALQSLIEDRLTDEILMGRFTEGGEVVFDITPKGRVSVREKKKRKRKEKETTGV</sequence>
<dbReference type="RefSeq" id="WP_121169610.1">
    <property type="nucleotide sequence ID" value="NZ_RBIE01000001.1"/>
</dbReference>
<keyword evidence="4 6" id="KW-0143">Chaperone</keyword>
<dbReference type="Pfam" id="PF02861">
    <property type="entry name" value="Clp_N"/>
    <property type="match status" value="1"/>
</dbReference>
<accession>A0A420W7Q8</accession>
<dbReference type="Pfam" id="PF10431">
    <property type="entry name" value="ClpB_D2-small"/>
    <property type="match status" value="1"/>
</dbReference>
<dbReference type="Gene3D" id="1.10.1780.10">
    <property type="entry name" value="Clp, N-terminal domain"/>
    <property type="match status" value="1"/>
</dbReference>
<dbReference type="InterPro" id="IPR003959">
    <property type="entry name" value="ATPase_AAA_core"/>
</dbReference>
<dbReference type="InterPro" id="IPR050130">
    <property type="entry name" value="ClpA_ClpB"/>
</dbReference>
<dbReference type="EMBL" id="RBIE01000001">
    <property type="protein sequence ID" value="RKQ63361.1"/>
    <property type="molecule type" value="Genomic_DNA"/>
</dbReference>
<dbReference type="GO" id="GO:0006508">
    <property type="term" value="P:proteolysis"/>
    <property type="evidence" value="ECO:0007669"/>
    <property type="project" value="UniProtKB-KW"/>
</dbReference>
<dbReference type="InterPro" id="IPR027417">
    <property type="entry name" value="P-loop_NTPase"/>
</dbReference>
<dbReference type="Pfam" id="PF07724">
    <property type="entry name" value="AAA_2"/>
    <property type="match status" value="1"/>
</dbReference>
<dbReference type="Gene3D" id="3.40.50.300">
    <property type="entry name" value="P-loop containing nucleotide triphosphate hydrolases"/>
    <property type="match status" value="2"/>
</dbReference>
<dbReference type="GO" id="GO:0008233">
    <property type="term" value="F:peptidase activity"/>
    <property type="evidence" value="ECO:0007669"/>
    <property type="project" value="UniProtKB-KW"/>
</dbReference>
<dbReference type="PANTHER" id="PTHR11638:SF18">
    <property type="entry name" value="HEAT SHOCK PROTEIN 104"/>
    <property type="match status" value="1"/>
</dbReference>
<keyword evidence="9" id="KW-0645">Protease</keyword>
<dbReference type="CDD" id="cd00009">
    <property type="entry name" value="AAA"/>
    <property type="match status" value="1"/>
</dbReference>
<evidence type="ECO:0000313" key="9">
    <source>
        <dbReference type="EMBL" id="RKQ63361.1"/>
    </source>
</evidence>
<dbReference type="Proteomes" id="UP000280881">
    <property type="component" value="Unassembled WGS sequence"/>
</dbReference>
<dbReference type="InterPro" id="IPR019489">
    <property type="entry name" value="Clp_ATPase_C"/>
</dbReference>
<dbReference type="PROSITE" id="PS00870">
    <property type="entry name" value="CLPAB_1"/>
    <property type="match status" value="1"/>
</dbReference>
<dbReference type="GO" id="GO:0005524">
    <property type="term" value="F:ATP binding"/>
    <property type="evidence" value="ECO:0007669"/>
    <property type="project" value="UniProtKB-KW"/>
</dbReference>
<keyword evidence="2 6" id="KW-0547">Nucleotide-binding</keyword>
<dbReference type="PANTHER" id="PTHR11638">
    <property type="entry name" value="ATP-DEPENDENT CLP PROTEASE"/>
    <property type="match status" value="1"/>
</dbReference>
<keyword evidence="9" id="KW-0378">Hydrolase</keyword>
<protein>
    <submittedName>
        <fullName evidence="9">ATP-dependent Clp protease ATP-binding subunit ClpC</fullName>
    </submittedName>
</protein>
<dbReference type="Pfam" id="PF17871">
    <property type="entry name" value="AAA_lid_9"/>
    <property type="match status" value="1"/>
</dbReference>
<comment type="similarity">
    <text evidence="6">Belongs to the ClpA/ClpB family.</text>
</comment>
<evidence type="ECO:0000256" key="2">
    <source>
        <dbReference type="ARBA" id="ARBA00022741"/>
    </source>
</evidence>
<reference evidence="9 10" key="1">
    <citation type="submission" date="2018-10" db="EMBL/GenBank/DDBJ databases">
        <title>Genomic Encyclopedia of Type Strains, Phase IV (KMG-IV): sequencing the most valuable type-strain genomes for metagenomic binning, comparative biology and taxonomic classification.</title>
        <authorList>
            <person name="Goeker M."/>
        </authorList>
    </citation>
    <scope>NUCLEOTIDE SEQUENCE [LARGE SCALE GENOMIC DNA]</scope>
    <source>
        <strain evidence="9 10">DSM 15521</strain>
    </source>
</reference>
<dbReference type="PROSITE" id="PS51903">
    <property type="entry name" value="CLP_R"/>
    <property type="match status" value="1"/>
</dbReference>
<organism evidence="9 10">
    <name type="scientific">Thermovibrio guaymasensis</name>
    <dbReference type="NCBI Taxonomy" id="240167"/>
    <lineage>
        <taxon>Bacteria</taxon>
        <taxon>Pseudomonadati</taxon>
        <taxon>Aquificota</taxon>
        <taxon>Aquificia</taxon>
        <taxon>Desulfurobacteriales</taxon>
        <taxon>Desulfurobacteriaceae</taxon>
        <taxon>Thermovibrio</taxon>
    </lineage>
</organism>
<evidence type="ECO:0000256" key="6">
    <source>
        <dbReference type="RuleBase" id="RU004432"/>
    </source>
</evidence>
<dbReference type="SMART" id="SM01086">
    <property type="entry name" value="ClpB_D2-small"/>
    <property type="match status" value="1"/>
</dbReference>
<dbReference type="InterPro" id="IPR004176">
    <property type="entry name" value="Clp_R_N"/>
</dbReference>
<dbReference type="InterPro" id="IPR001270">
    <property type="entry name" value="ClpA/B"/>
</dbReference>
<dbReference type="Pfam" id="PF00004">
    <property type="entry name" value="AAA"/>
    <property type="match status" value="1"/>
</dbReference>
<keyword evidence="10" id="KW-1185">Reference proteome</keyword>
<name>A0A420W7Q8_9BACT</name>
<dbReference type="InterPro" id="IPR036628">
    <property type="entry name" value="Clp_N_dom_sf"/>
</dbReference>
<keyword evidence="7" id="KW-0175">Coiled coil</keyword>
<dbReference type="CDD" id="cd19499">
    <property type="entry name" value="RecA-like_ClpB_Hsp104-like"/>
    <property type="match status" value="1"/>
</dbReference>
<dbReference type="AlphaFoldDB" id="A0A420W7Q8"/>
<feature type="domain" description="Clp R" evidence="8">
    <location>
        <begin position="2"/>
        <end position="144"/>
    </location>
</feature>
<gene>
    <name evidence="9" type="ORF">C7457_0231</name>
</gene>
<feature type="coiled-coil region" evidence="7">
    <location>
        <begin position="403"/>
        <end position="456"/>
    </location>
</feature>
<proteinExistence type="inferred from homology"/>